<name>A0A0C3ENF0_PILCF</name>
<keyword evidence="3" id="KW-1185">Reference proteome</keyword>
<sequence>MSMSATTVPRCNGSALTDHSGTARKNTRHADVESFVPKPIDEGNLRLKTRTRLEHLRIAMELDETQFQELTVPLRDLAWHTLDINQSYKKQNNGRWNKFVAKACEQEPLWRTKYENAWPITTYMWRYLYNRAARSGNLIRSIEDLDFKPAGTQFQHGRARRPTRTTRRDVTPKFIPRRHPRRGRRHTPSVRENTSPASTRSRAQSYHRDFEPAEQLIDQVQVAETGVSSLVLSPNISSHHPTRVPFAPMSSNHAYAEGSRELSESMTQRNKENATCQLPSQATTSSLDPSAPVKEFLCHLGDDLGALLPVFVKKGIKDSATLSEFRKMKDEARARFLTSWKELDDFQHFRLVALNKQG</sequence>
<feature type="region of interest" description="Disordered" evidence="1">
    <location>
        <begin position="152"/>
        <end position="207"/>
    </location>
</feature>
<gene>
    <name evidence="2" type="ORF">PILCRDRAFT_828499</name>
</gene>
<proteinExistence type="predicted"/>
<feature type="region of interest" description="Disordered" evidence="1">
    <location>
        <begin position="1"/>
        <end position="31"/>
    </location>
</feature>
<reference evidence="2 3" key="1">
    <citation type="submission" date="2014-04" db="EMBL/GenBank/DDBJ databases">
        <authorList>
            <consortium name="DOE Joint Genome Institute"/>
            <person name="Kuo A."/>
            <person name="Tarkka M."/>
            <person name="Buscot F."/>
            <person name="Kohler A."/>
            <person name="Nagy L.G."/>
            <person name="Floudas D."/>
            <person name="Copeland A."/>
            <person name="Barry K.W."/>
            <person name="Cichocki N."/>
            <person name="Veneault-Fourrey C."/>
            <person name="LaButti K."/>
            <person name="Lindquist E.A."/>
            <person name="Lipzen A."/>
            <person name="Lundell T."/>
            <person name="Morin E."/>
            <person name="Murat C."/>
            <person name="Sun H."/>
            <person name="Tunlid A."/>
            <person name="Henrissat B."/>
            <person name="Grigoriev I.V."/>
            <person name="Hibbett D.S."/>
            <person name="Martin F."/>
            <person name="Nordberg H.P."/>
            <person name="Cantor M.N."/>
            <person name="Hua S.X."/>
        </authorList>
    </citation>
    <scope>NUCLEOTIDE SEQUENCE [LARGE SCALE GENOMIC DNA]</scope>
    <source>
        <strain evidence="2 3">F 1598</strain>
    </source>
</reference>
<dbReference type="InParanoid" id="A0A0C3ENF0"/>
<evidence type="ECO:0000256" key="1">
    <source>
        <dbReference type="SAM" id="MobiDB-lite"/>
    </source>
</evidence>
<accession>A0A0C3ENF0</accession>
<feature type="compositionally biased region" description="Polar residues" evidence="1">
    <location>
        <begin position="264"/>
        <end position="287"/>
    </location>
</feature>
<dbReference type="HOGENOM" id="CLU_774138_0_0_1"/>
<evidence type="ECO:0000313" key="3">
    <source>
        <dbReference type="Proteomes" id="UP000054166"/>
    </source>
</evidence>
<protein>
    <submittedName>
        <fullName evidence="2">Uncharacterized protein</fullName>
    </submittedName>
</protein>
<dbReference type="AlphaFoldDB" id="A0A0C3ENF0"/>
<feature type="compositionally biased region" description="Basic residues" evidence="1">
    <location>
        <begin position="175"/>
        <end position="188"/>
    </location>
</feature>
<feature type="compositionally biased region" description="Polar residues" evidence="1">
    <location>
        <begin position="1"/>
        <end position="24"/>
    </location>
</feature>
<feature type="region of interest" description="Disordered" evidence="1">
    <location>
        <begin position="255"/>
        <end position="287"/>
    </location>
</feature>
<reference evidence="3" key="2">
    <citation type="submission" date="2015-01" db="EMBL/GenBank/DDBJ databases">
        <title>Evolutionary Origins and Diversification of the Mycorrhizal Mutualists.</title>
        <authorList>
            <consortium name="DOE Joint Genome Institute"/>
            <consortium name="Mycorrhizal Genomics Consortium"/>
            <person name="Kohler A."/>
            <person name="Kuo A."/>
            <person name="Nagy L.G."/>
            <person name="Floudas D."/>
            <person name="Copeland A."/>
            <person name="Barry K.W."/>
            <person name="Cichocki N."/>
            <person name="Veneault-Fourrey C."/>
            <person name="LaButti K."/>
            <person name="Lindquist E.A."/>
            <person name="Lipzen A."/>
            <person name="Lundell T."/>
            <person name="Morin E."/>
            <person name="Murat C."/>
            <person name="Riley R."/>
            <person name="Ohm R."/>
            <person name="Sun H."/>
            <person name="Tunlid A."/>
            <person name="Henrissat B."/>
            <person name="Grigoriev I.V."/>
            <person name="Hibbett D.S."/>
            <person name="Martin F."/>
        </authorList>
    </citation>
    <scope>NUCLEOTIDE SEQUENCE [LARGE SCALE GENOMIC DNA]</scope>
    <source>
        <strain evidence="3">F 1598</strain>
    </source>
</reference>
<dbReference type="Proteomes" id="UP000054166">
    <property type="component" value="Unassembled WGS sequence"/>
</dbReference>
<evidence type="ECO:0000313" key="2">
    <source>
        <dbReference type="EMBL" id="KIM74090.1"/>
    </source>
</evidence>
<dbReference type="EMBL" id="KN833066">
    <property type="protein sequence ID" value="KIM74090.1"/>
    <property type="molecule type" value="Genomic_DNA"/>
</dbReference>
<feature type="compositionally biased region" description="Polar residues" evidence="1">
    <location>
        <begin position="190"/>
        <end position="204"/>
    </location>
</feature>
<organism evidence="2 3">
    <name type="scientific">Piloderma croceum (strain F 1598)</name>
    <dbReference type="NCBI Taxonomy" id="765440"/>
    <lineage>
        <taxon>Eukaryota</taxon>
        <taxon>Fungi</taxon>
        <taxon>Dikarya</taxon>
        <taxon>Basidiomycota</taxon>
        <taxon>Agaricomycotina</taxon>
        <taxon>Agaricomycetes</taxon>
        <taxon>Agaricomycetidae</taxon>
        <taxon>Atheliales</taxon>
        <taxon>Atheliaceae</taxon>
        <taxon>Piloderma</taxon>
    </lineage>
</organism>